<organism evidence="4 5">
    <name type="scientific">Streptococcus sciuri</name>
    <dbReference type="NCBI Taxonomy" id="2973939"/>
    <lineage>
        <taxon>Bacteria</taxon>
        <taxon>Bacillati</taxon>
        <taxon>Bacillota</taxon>
        <taxon>Bacilli</taxon>
        <taxon>Lactobacillales</taxon>
        <taxon>Streptococcaceae</taxon>
        <taxon>Streptococcus</taxon>
    </lineage>
</organism>
<dbReference type="SUPFAM" id="SSF46689">
    <property type="entry name" value="Homeodomain-like"/>
    <property type="match status" value="1"/>
</dbReference>
<keyword evidence="4" id="KW-0418">Kinase</keyword>
<accession>A0ABT2F6R3</accession>
<dbReference type="InterPro" id="IPR012738">
    <property type="entry name" value="Tscrpt_reg_DhaS"/>
</dbReference>
<dbReference type="RefSeq" id="WP_259138022.1">
    <property type="nucleotide sequence ID" value="NZ_JANUXX010000004.1"/>
</dbReference>
<dbReference type="GO" id="GO:0016301">
    <property type="term" value="F:kinase activity"/>
    <property type="evidence" value="ECO:0007669"/>
    <property type="project" value="UniProtKB-KW"/>
</dbReference>
<dbReference type="PANTHER" id="PTHR43479:SF7">
    <property type="entry name" value="TETR-FAMILY TRANSCRIPTIONAL REGULATOR"/>
    <property type="match status" value="1"/>
</dbReference>
<evidence type="ECO:0000259" key="3">
    <source>
        <dbReference type="PROSITE" id="PS50977"/>
    </source>
</evidence>
<dbReference type="InterPro" id="IPR050624">
    <property type="entry name" value="HTH-type_Tx_Regulator"/>
</dbReference>
<keyword evidence="1 2" id="KW-0238">DNA-binding</keyword>
<evidence type="ECO:0000256" key="2">
    <source>
        <dbReference type="PROSITE-ProRule" id="PRU00335"/>
    </source>
</evidence>
<dbReference type="PANTHER" id="PTHR43479">
    <property type="entry name" value="ACREF/ENVCD OPERON REPRESSOR-RELATED"/>
    <property type="match status" value="1"/>
</dbReference>
<feature type="DNA-binding region" description="H-T-H motif" evidence="2">
    <location>
        <begin position="28"/>
        <end position="47"/>
    </location>
</feature>
<comment type="caution">
    <text evidence="4">The sequence shown here is derived from an EMBL/GenBank/DDBJ whole genome shotgun (WGS) entry which is preliminary data.</text>
</comment>
<dbReference type="PROSITE" id="PS50977">
    <property type="entry name" value="HTH_TETR_2"/>
    <property type="match status" value="1"/>
</dbReference>
<gene>
    <name evidence="4" type="primary">dhaS</name>
    <name evidence="4" type="ORF">NXS10_04245</name>
</gene>
<keyword evidence="4" id="KW-0808">Transferase</keyword>
<sequence>MMPSLITKKRIAKAFKTLLEREEFDKISIVDIMELAGIRRQTFYNHFLDKYQLMDWIFENDLQEQITNNLDFITGYQLLKELFLYFEEEKEFYVQLFAIRGQNDFYSYFITYCMTVVEKIIKEYSVQAIFIENETFLAFHQNYHAHALAEIVRCFVSHSIPMPAPNFLLYEMTNRIM</sequence>
<evidence type="ECO:0000313" key="5">
    <source>
        <dbReference type="Proteomes" id="UP001206548"/>
    </source>
</evidence>
<dbReference type="EMBL" id="JANUXX010000004">
    <property type="protein sequence ID" value="MCS4488168.1"/>
    <property type="molecule type" value="Genomic_DNA"/>
</dbReference>
<dbReference type="Proteomes" id="UP001206548">
    <property type="component" value="Unassembled WGS sequence"/>
</dbReference>
<proteinExistence type="predicted"/>
<dbReference type="InterPro" id="IPR009057">
    <property type="entry name" value="Homeodomain-like_sf"/>
</dbReference>
<protein>
    <submittedName>
        <fullName evidence="4">Dihydroxyacetone kinase transcriptional activator DhaS</fullName>
    </submittedName>
</protein>
<dbReference type="NCBIfam" id="TIGR02366">
    <property type="entry name" value="DHAK_reg"/>
    <property type="match status" value="1"/>
</dbReference>
<dbReference type="InterPro" id="IPR001647">
    <property type="entry name" value="HTH_TetR"/>
</dbReference>
<dbReference type="Pfam" id="PF14278">
    <property type="entry name" value="TetR_C_8"/>
    <property type="match status" value="1"/>
</dbReference>
<keyword evidence="5" id="KW-1185">Reference proteome</keyword>
<evidence type="ECO:0000256" key="1">
    <source>
        <dbReference type="ARBA" id="ARBA00023125"/>
    </source>
</evidence>
<feature type="domain" description="HTH tetR-type" evidence="3">
    <location>
        <begin position="5"/>
        <end position="65"/>
    </location>
</feature>
<evidence type="ECO:0000313" key="4">
    <source>
        <dbReference type="EMBL" id="MCS4488168.1"/>
    </source>
</evidence>
<dbReference type="InterPro" id="IPR039532">
    <property type="entry name" value="TetR_C_Firmicutes"/>
</dbReference>
<name>A0ABT2F6R3_9STRE</name>
<dbReference type="Gene3D" id="1.10.357.10">
    <property type="entry name" value="Tetracycline Repressor, domain 2"/>
    <property type="match status" value="1"/>
</dbReference>
<reference evidence="4 5" key="1">
    <citation type="journal article" date="2023" name="Int. J. Syst. Evol. Microbiol.">
        <title>Streptococcus sciuri sp. nov., Staphylococcus marylandisciuri sp. nov. and Staphylococcus americanisciuri sp. nov., isolated from faeces of eastern grey squirrel (Sciurus carolinensis).</title>
        <authorList>
            <person name="Volokhov D.V."/>
            <person name="Zagorodnyaya T.A."/>
            <person name="Furtak V.A."/>
            <person name="Nattanmai G."/>
            <person name="Randall L."/>
            <person name="Jose S."/>
            <person name="Gao Y."/>
            <person name="Eisenberg T."/>
            <person name="Delmonte P."/>
            <person name="Blom J."/>
            <person name="Mitchell K.K."/>
        </authorList>
    </citation>
    <scope>NUCLEOTIDE SEQUENCE [LARGE SCALE GENOMIC DNA]</scope>
    <source>
        <strain evidence="4 5">SQ9-PEA</strain>
    </source>
</reference>